<feature type="compositionally biased region" description="Basic and acidic residues" evidence="3">
    <location>
        <begin position="17"/>
        <end position="33"/>
    </location>
</feature>
<dbReference type="CDD" id="cd03443">
    <property type="entry name" value="PaaI_thioesterase"/>
    <property type="match status" value="1"/>
</dbReference>
<evidence type="ECO:0000256" key="2">
    <source>
        <dbReference type="ARBA" id="ARBA00022801"/>
    </source>
</evidence>
<dbReference type="InterPro" id="IPR029069">
    <property type="entry name" value="HotDog_dom_sf"/>
</dbReference>
<dbReference type="NCBIfam" id="TIGR00369">
    <property type="entry name" value="unchar_dom_1"/>
    <property type="match status" value="1"/>
</dbReference>
<dbReference type="Pfam" id="PF03061">
    <property type="entry name" value="4HBT"/>
    <property type="match status" value="1"/>
</dbReference>
<feature type="domain" description="Thioesterase" evidence="4">
    <location>
        <begin position="107"/>
        <end position="182"/>
    </location>
</feature>
<dbReference type="AlphaFoldDB" id="A0A2T0RWC0"/>
<dbReference type="InterPro" id="IPR003736">
    <property type="entry name" value="PAAI_dom"/>
</dbReference>
<dbReference type="EMBL" id="PVTD01000002">
    <property type="protein sequence ID" value="PRY25474.1"/>
    <property type="molecule type" value="Genomic_DNA"/>
</dbReference>
<name>A0A2T0RWC0_9RHOB</name>
<feature type="region of interest" description="Disordered" evidence="3">
    <location>
        <begin position="1"/>
        <end position="37"/>
    </location>
</feature>
<organism evidence="5 6">
    <name type="scientific">Aliiruegeria haliotis</name>
    <dbReference type="NCBI Taxonomy" id="1280846"/>
    <lineage>
        <taxon>Bacteria</taxon>
        <taxon>Pseudomonadati</taxon>
        <taxon>Pseudomonadota</taxon>
        <taxon>Alphaproteobacteria</taxon>
        <taxon>Rhodobacterales</taxon>
        <taxon>Roseobacteraceae</taxon>
        <taxon>Aliiruegeria</taxon>
    </lineage>
</organism>
<accession>A0A2T0RWC0</accession>
<dbReference type="InterPro" id="IPR006683">
    <property type="entry name" value="Thioestr_dom"/>
</dbReference>
<dbReference type="Proteomes" id="UP000239480">
    <property type="component" value="Unassembled WGS sequence"/>
</dbReference>
<keyword evidence="2" id="KW-0378">Hydrolase</keyword>
<dbReference type="GO" id="GO:0047617">
    <property type="term" value="F:fatty acyl-CoA hydrolase activity"/>
    <property type="evidence" value="ECO:0007669"/>
    <property type="project" value="InterPro"/>
</dbReference>
<proteinExistence type="inferred from homology"/>
<sequence>MTSATRSGSPNRLRSKTSRDGTDGPHPSHDARQPRVTGPFFASTREELSDRETLLSLSGLDFMRRVQDGRISGPPIGALLNYRVEEVAQGRVVIRGTPEFGHLNVLGGVHGGWYGTLLDSAMACAVMTLLPKGSAQTTLEFKVNLVRALSEGTEVLCIGTSQHAGRSTGVASGELRGADDGQLYASGSTTCLIMSS</sequence>
<keyword evidence="6" id="KW-1185">Reference proteome</keyword>
<protein>
    <submittedName>
        <fullName evidence="5">Uncharacterized protein (TIGR00369 family)</fullName>
    </submittedName>
</protein>
<evidence type="ECO:0000256" key="1">
    <source>
        <dbReference type="ARBA" id="ARBA00008324"/>
    </source>
</evidence>
<evidence type="ECO:0000313" key="5">
    <source>
        <dbReference type="EMBL" id="PRY25474.1"/>
    </source>
</evidence>
<dbReference type="PANTHER" id="PTHR21660:SF1">
    <property type="entry name" value="ACYL-COENZYME A THIOESTERASE 13"/>
    <property type="match status" value="1"/>
</dbReference>
<feature type="compositionally biased region" description="Polar residues" evidence="3">
    <location>
        <begin position="1"/>
        <end position="12"/>
    </location>
</feature>
<dbReference type="OrthoDB" id="9813282at2"/>
<comment type="similarity">
    <text evidence="1">Belongs to the thioesterase PaaI family.</text>
</comment>
<dbReference type="InterPro" id="IPR039298">
    <property type="entry name" value="ACOT13"/>
</dbReference>
<evidence type="ECO:0000256" key="3">
    <source>
        <dbReference type="SAM" id="MobiDB-lite"/>
    </source>
</evidence>
<reference evidence="5 6" key="1">
    <citation type="submission" date="2018-03" db="EMBL/GenBank/DDBJ databases">
        <title>Genomic Encyclopedia of Archaeal and Bacterial Type Strains, Phase II (KMG-II): from individual species to whole genera.</title>
        <authorList>
            <person name="Goeker M."/>
        </authorList>
    </citation>
    <scope>NUCLEOTIDE SEQUENCE [LARGE SCALE GENOMIC DNA]</scope>
    <source>
        <strain evidence="5 6">DSM 29328</strain>
    </source>
</reference>
<gene>
    <name evidence="5" type="ORF">CLV78_102654</name>
</gene>
<dbReference type="SUPFAM" id="SSF54637">
    <property type="entry name" value="Thioesterase/thiol ester dehydrase-isomerase"/>
    <property type="match status" value="1"/>
</dbReference>
<dbReference type="Gene3D" id="3.10.129.10">
    <property type="entry name" value="Hotdog Thioesterase"/>
    <property type="match status" value="1"/>
</dbReference>
<dbReference type="PANTHER" id="PTHR21660">
    <property type="entry name" value="THIOESTERASE SUPERFAMILY MEMBER-RELATED"/>
    <property type="match status" value="1"/>
</dbReference>
<comment type="caution">
    <text evidence="5">The sequence shown here is derived from an EMBL/GenBank/DDBJ whole genome shotgun (WGS) entry which is preliminary data.</text>
</comment>
<evidence type="ECO:0000259" key="4">
    <source>
        <dbReference type="Pfam" id="PF03061"/>
    </source>
</evidence>
<evidence type="ECO:0000313" key="6">
    <source>
        <dbReference type="Proteomes" id="UP000239480"/>
    </source>
</evidence>